<dbReference type="Gene3D" id="2.130.10.10">
    <property type="entry name" value="YVTN repeat-like/Quinoprotein amine dehydrogenase"/>
    <property type="match status" value="1"/>
</dbReference>
<evidence type="ECO:0000256" key="1">
    <source>
        <dbReference type="ARBA" id="ARBA00004496"/>
    </source>
</evidence>
<dbReference type="SUPFAM" id="SSF50978">
    <property type="entry name" value="WD40 repeat-like"/>
    <property type="match status" value="1"/>
</dbReference>
<keyword evidence="4" id="KW-0677">Repeat</keyword>
<evidence type="ECO:0000256" key="2">
    <source>
        <dbReference type="ARBA" id="ARBA00022490"/>
    </source>
</evidence>
<evidence type="ECO:0000256" key="4">
    <source>
        <dbReference type="ARBA" id="ARBA00022737"/>
    </source>
</evidence>
<dbReference type="InterPro" id="IPR050687">
    <property type="entry name" value="Dynein_IC"/>
</dbReference>
<comment type="subcellular location">
    <subcellularLocation>
        <location evidence="1">Cytoplasm</location>
    </subcellularLocation>
</comment>
<dbReference type="PANTHER" id="PTHR12442:SF22">
    <property type="entry name" value="CYTOPLASMIC DYNEIN 1 INTERMEDIATE CHAIN-RELATED"/>
    <property type="match status" value="1"/>
</dbReference>
<dbReference type="AGR" id="FB:FBgn0003654"/>
<feature type="repeat" description="WD" evidence="5">
    <location>
        <begin position="154"/>
        <end position="184"/>
    </location>
</feature>
<dbReference type="EMBL" id="AY118956">
    <property type="protein sequence ID" value="AAM50816.1"/>
    <property type="molecule type" value="mRNA"/>
</dbReference>
<evidence type="ECO:0000256" key="5">
    <source>
        <dbReference type="PROSITE-ProRule" id="PRU00221"/>
    </source>
</evidence>
<dbReference type="Pfam" id="PF00400">
    <property type="entry name" value="WD40"/>
    <property type="match status" value="2"/>
</dbReference>
<dbReference type="InterPro" id="IPR001680">
    <property type="entry name" value="WD40_rpt"/>
</dbReference>
<name>Q8MSA9_DROME</name>
<proteinExistence type="evidence at transcript level"/>
<organism evidence="6">
    <name type="scientific">Drosophila melanogaster</name>
    <name type="common">Fruit fly</name>
    <dbReference type="NCBI Taxonomy" id="7227"/>
    <lineage>
        <taxon>Eukaryota</taxon>
        <taxon>Metazoa</taxon>
        <taxon>Ecdysozoa</taxon>
        <taxon>Arthropoda</taxon>
        <taxon>Hexapoda</taxon>
        <taxon>Insecta</taxon>
        <taxon>Pterygota</taxon>
        <taxon>Neoptera</taxon>
        <taxon>Endopterygota</taxon>
        <taxon>Diptera</taxon>
        <taxon>Brachycera</taxon>
        <taxon>Muscomorpha</taxon>
        <taxon>Ephydroidea</taxon>
        <taxon>Drosophilidae</taxon>
        <taxon>Drosophila</taxon>
        <taxon>Sophophora</taxon>
    </lineage>
</organism>
<dbReference type="PANTHER" id="PTHR12442">
    <property type="entry name" value="DYNEIN INTERMEDIATE CHAIN"/>
    <property type="match status" value="1"/>
</dbReference>
<dbReference type="GO" id="GO:0005737">
    <property type="term" value="C:cytoplasm"/>
    <property type="evidence" value="ECO:0007669"/>
    <property type="project" value="UniProtKB-SubCell"/>
</dbReference>
<dbReference type="FunFam" id="2.130.10.10:FF:000781">
    <property type="entry name" value="Cytoplasmic dynein intermediate chain"/>
    <property type="match status" value="1"/>
</dbReference>
<gene>
    <name evidence="7" type="primary">sw</name>
    <name evidence="6" type="synonym">Sdic</name>
    <name evidence="7" type="ORF">CG18000</name>
</gene>
<dbReference type="InterPro" id="IPR036322">
    <property type="entry name" value="WD40_repeat_dom_sf"/>
</dbReference>
<sequence length="294" mass="32561">MSTCFAKFNPNLILGGTYSGQIVLWDNRVQKRTPIQRTPLSAAAHTHPVYCLQMVGTQNAHNVISISSDGKLCSWSLDMLSQPQDTLELQQRQSKAIAITSMAFPANEINSLVMGSEDGYVYSASRHGLRSGVNEVYERHLGPITGISTHYNQLSPDFGHLFLTSSIDWTIKLWSLKDTKPLYSFEDNSDYVMDVAWSPVHPALFAAVDGSGRLDLWNLNQDTEVPTASIVVAGAPALNRVSWTPSGLHVCIGDEAGKLYVYDVAENLAQPSRDEWSRFNTHLSEIKMNQSDEV</sequence>
<dbReference type="AlphaFoldDB" id="Q8MSA9"/>
<dbReference type="PeptideAtlas" id="Q8MSA9"/>
<dbReference type="SMART" id="SM00320">
    <property type="entry name" value="WD40"/>
    <property type="match status" value="4"/>
</dbReference>
<keyword evidence="2" id="KW-0963">Cytoplasm</keyword>
<dbReference type="OrthoDB" id="4189at2759"/>
<protein>
    <submittedName>
        <fullName evidence="6">LD35918p</fullName>
    </submittedName>
</protein>
<dbReference type="FlyBase" id="FBgn0003654">
    <property type="gene designation" value="sw"/>
</dbReference>
<dbReference type="InterPro" id="IPR015943">
    <property type="entry name" value="WD40/YVTN_repeat-like_dom_sf"/>
</dbReference>
<evidence type="ECO:0000313" key="7">
    <source>
        <dbReference type="FlyBase" id="FBgn0003654"/>
    </source>
</evidence>
<dbReference type="PROSITE" id="PS50082">
    <property type="entry name" value="WD_REPEATS_2"/>
    <property type="match status" value="1"/>
</dbReference>
<accession>Q8MSA9</accession>
<evidence type="ECO:0000313" key="6">
    <source>
        <dbReference type="EMBL" id="AAM50816.1"/>
    </source>
</evidence>
<evidence type="ECO:0000256" key="3">
    <source>
        <dbReference type="ARBA" id="ARBA00022574"/>
    </source>
</evidence>
<reference evidence="6" key="1">
    <citation type="submission" date="2002-06" db="EMBL/GenBank/DDBJ databases">
        <authorList>
            <person name="Stapleton M."/>
            <person name="Brokstein P."/>
            <person name="Hong L."/>
            <person name="Agbayani A."/>
            <person name="Carlson J."/>
            <person name="Champe M."/>
            <person name="Chavez C."/>
            <person name="Dorsett V."/>
            <person name="Dresnek D."/>
            <person name="Farfan D."/>
            <person name="Frise E."/>
            <person name="George R."/>
            <person name="Gonzalez M."/>
            <person name="Guarin H."/>
            <person name="Kronmiller B."/>
            <person name="Li P."/>
            <person name="Liao G."/>
            <person name="Miranda A."/>
            <person name="Mungall C.J."/>
            <person name="Nunoo J."/>
            <person name="Pacleb J."/>
            <person name="Paragas V."/>
            <person name="Park S."/>
            <person name="Patel S."/>
            <person name="Phouanenavong S."/>
            <person name="Wan K."/>
            <person name="Yu C."/>
            <person name="Lewis S.E."/>
            <person name="Rubin G.M."/>
            <person name="Celniker S."/>
        </authorList>
    </citation>
    <scope>NUCLEOTIDE SEQUENCE</scope>
    <source>
        <strain evidence="6">Berkeley</strain>
    </source>
</reference>
<keyword evidence="3 5" id="KW-0853">WD repeat</keyword>
<dbReference type="HOGENOM" id="CLU_012999_1_0_1"/>